<dbReference type="eggNOG" id="KOG1672">
    <property type="taxonomic scope" value="Eukaryota"/>
</dbReference>
<dbReference type="InterPro" id="IPR024253">
    <property type="entry name" value="Phosducin_thioredoxin-like_dom"/>
</dbReference>
<dbReference type="RefSeq" id="XP_951771.1">
    <property type="nucleotide sequence ID" value="XM_946678.1"/>
</dbReference>
<dbReference type="InterPro" id="IPR036249">
    <property type="entry name" value="Thioredoxin-like_sf"/>
</dbReference>
<name>Q4UFS7_THEAN</name>
<dbReference type="OrthoDB" id="10257948at2759"/>
<dbReference type="Gene3D" id="3.40.30.10">
    <property type="entry name" value="Glutaredoxin"/>
    <property type="match status" value="1"/>
</dbReference>
<feature type="domain" description="Phosducin" evidence="2">
    <location>
        <begin position="22"/>
        <end position="160"/>
    </location>
</feature>
<gene>
    <name evidence="3" type="ORF">TA15980</name>
</gene>
<dbReference type="SUPFAM" id="SSF52833">
    <property type="entry name" value="Thioredoxin-like"/>
    <property type="match status" value="1"/>
</dbReference>
<dbReference type="VEuPathDB" id="PiroplasmaDB:TA15980"/>
<evidence type="ECO:0000313" key="3">
    <source>
        <dbReference type="EMBL" id="CAI74039.1"/>
    </source>
</evidence>
<dbReference type="STRING" id="5874.Q4UFS7"/>
<dbReference type="GeneID" id="3861842"/>
<keyword evidence="4" id="KW-1185">Reference proteome</keyword>
<evidence type="ECO:0000313" key="4">
    <source>
        <dbReference type="Proteomes" id="UP000001950"/>
    </source>
</evidence>
<comment type="similarity">
    <text evidence="1">Belongs to the phosducin family.</text>
</comment>
<evidence type="ECO:0000256" key="1">
    <source>
        <dbReference type="ARBA" id="ARBA00009686"/>
    </source>
</evidence>
<dbReference type="Proteomes" id="UP000001950">
    <property type="component" value="Chromosome 2"/>
</dbReference>
<dbReference type="EMBL" id="CR940348">
    <property type="protein sequence ID" value="CAI74039.1"/>
    <property type="molecule type" value="Genomic_DNA"/>
</dbReference>
<dbReference type="InParanoid" id="Q4UFS7"/>
<proteinExistence type="inferred from homology"/>
<protein>
    <recommendedName>
        <fullName evidence="2">Phosducin domain-containing protein</fullName>
    </recommendedName>
</protein>
<sequence>MTIHTDRLRTANKSYLMDVAKRKYLEKKSDLISEEKNTDENYTNDKDWRVDRLEMLRKIHEKRREYLDRGSGNLEILTDEKELINIANSNTRVLCHFYEDDFERCKLLDSLLVSLASRFLDTRFVKIKATKAPFFTHKIGIKVLPTLLATIDGNITRIYIGFEEFGDIFNSVSNGNNRIPLKIALNKLNTFFNSTKNPYKKYMCKDSIDDNITTEEFMDQFYSRHIDKKHGVRSQILMVGGPKSIRGNPGGIMNSMLSFPQITSYQFVGIAKDMECMFLEKILQCSQSSKLTRSYNTSEFTKVQKMKSKEIVKELNSKVQSSDHLE</sequence>
<dbReference type="PANTHER" id="PTHR21148">
    <property type="entry name" value="THIOREDOXIN DOMAIN-CONTAINING PROTEIN 9"/>
    <property type="match status" value="1"/>
</dbReference>
<reference evidence="3 4" key="1">
    <citation type="journal article" date="2005" name="Science">
        <title>Genome of the host-cell transforming parasite Theileria annulata compared with T. parva.</title>
        <authorList>
            <person name="Pain A."/>
            <person name="Renauld H."/>
            <person name="Berriman M."/>
            <person name="Murphy L."/>
            <person name="Yeats C.A."/>
            <person name="Weir W."/>
            <person name="Kerhornou A."/>
            <person name="Aslett M."/>
            <person name="Bishop R."/>
            <person name="Bouchier C."/>
            <person name="Cochet M."/>
            <person name="Coulson R.M.R."/>
            <person name="Cronin A."/>
            <person name="de Villiers E.P."/>
            <person name="Fraser A."/>
            <person name="Fosker N."/>
            <person name="Gardner M."/>
            <person name="Goble A."/>
            <person name="Griffiths-Jones S."/>
            <person name="Harris D.E."/>
            <person name="Katzer F."/>
            <person name="Larke N."/>
            <person name="Lord A."/>
            <person name="Maser P."/>
            <person name="McKellar S."/>
            <person name="Mooney P."/>
            <person name="Morton F."/>
            <person name="Nene V."/>
            <person name="O'Neil S."/>
            <person name="Price C."/>
            <person name="Quail M.A."/>
            <person name="Rabbinowitsch E."/>
            <person name="Rawlings N.D."/>
            <person name="Rutter S."/>
            <person name="Saunders D."/>
            <person name="Seeger K."/>
            <person name="Shah T."/>
            <person name="Squares R."/>
            <person name="Squares S."/>
            <person name="Tivey A."/>
            <person name="Walker A.R."/>
            <person name="Woodward J."/>
            <person name="Dobbelaere D.A.E."/>
            <person name="Langsley G."/>
            <person name="Rajandream M.A."/>
            <person name="McKeever D."/>
            <person name="Shiels B."/>
            <person name="Tait A."/>
            <person name="Barrell B.G."/>
            <person name="Hall N."/>
        </authorList>
    </citation>
    <scope>NUCLEOTIDE SEQUENCE [LARGE SCALE GENOMIC DNA]</scope>
    <source>
        <strain evidence="4">Ankara</strain>
    </source>
</reference>
<organism evidence="3 4">
    <name type="scientific">Theileria annulata</name>
    <dbReference type="NCBI Taxonomy" id="5874"/>
    <lineage>
        <taxon>Eukaryota</taxon>
        <taxon>Sar</taxon>
        <taxon>Alveolata</taxon>
        <taxon>Apicomplexa</taxon>
        <taxon>Aconoidasida</taxon>
        <taxon>Piroplasmida</taxon>
        <taxon>Theileriidae</taxon>
        <taxon>Theileria</taxon>
    </lineage>
</organism>
<evidence type="ECO:0000259" key="2">
    <source>
        <dbReference type="Pfam" id="PF02114"/>
    </source>
</evidence>
<dbReference type="Pfam" id="PF02114">
    <property type="entry name" value="Phosducin"/>
    <property type="match status" value="1"/>
</dbReference>
<dbReference type="KEGG" id="tan:TA15980"/>
<accession>Q4UFS7</accession>
<dbReference type="AlphaFoldDB" id="Q4UFS7"/>